<reference evidence="4" key="1">
    <citation type="submission" date="2017-04" db="EMBL/GenBank/DDBJ databases">
        <title>Comparative genomics and description of representatives of a novel lineage of planctomycetes thriving in anoxic sediments.</title>
        <authorList>
            <person name="Spring S."/>
            <person name="Bunk B."/>
            <person name="Sproer C."/>
        </authorList>
    </citation>
    <scope>NUCLEOTIDE SEQUENCE [LARGE SCALE GENOMIC DNA]</scope>
    <source>
        <strain evidence="4">ST-PulAB-D4</strain>
    </source>
</reference>
<keyword evidence="2" id="KW-0812">Transmembrane</keyword>
<dbReference type="STRING" id="1941349.STSP1_01880"/>
<dbReference type="Proteomes" id="UP000193334">
    <property type="component" value="Chromosome"/>
</dbReference>
<dbReference type="KEGG" id="pbp:STSP1_01880"/>
<dbReference type="AlphaFoldDB" id="A0A1W6LNV2"/>
<evidence type="ECO:0000256" key="2">
    <source>
        <dbReference type="SAM" id="Phobius"/>
    </source>
</evidence>
<keyword evidence="2" id="KW-0472">Membrane</keyword>
<dbReference type="Pfam" id="PF11733">
    <property type="entry name" value="NP1-WLL"/>
    <property type="match status" value="1"/>
</dbReference>
<sequence>MRKYILYILGFAVLVFWAFWNHFTQQSRPYTKPSENYYKGVAENLQNSIMQNPRDWEGKGERIRKSVKELLRTQGRANPVIVMSYVKQCNPECDYWSVIVKYVDKAVDVFKISYEFGDQRVDLLTNDRLRPTYEFHKGMAHMVIPFRQFGIKPPPCAHEENYFAVLEKICIKLW</sequence>
<evidence type="ECO:0000313" key="3">
    <source>
        <dbReference type="EMBL" id="ARN57470.1"/>
    </source>
</evidence>
<comment type="subcellular location">
    <subcellularLocation>
        <location evidence="1">Host nucleus</location>
    </subcellularLocation>
</comment>
<name>A0A1W6LNV2_9BACT</name>
<dbReference type="GO" id="GO:0042025">
    <property type="term" value="C:host cell nucleus"/>
    <property type="evidence" value="ECO:0007669"/>
    <property type="project" value="UniProtKB-SubCell"/>
</dbReference>
<feature type="transmembrane region" description="Helical" evidence="2">
    <location>
        <begin position="5"/>
        <end position="23"/>
    </location>
</feature>
<gene>
    <name evidence="3" type="ORF">STSP1_01880</name>
</gene>
<evidence type="ECO:0000313" key="4">
    <source>
        <dbReference type="Proteomes" id="UP000193334"/>
    </source>
</evidence>
<dbReference type="InterPro" id="IPR021075">
    <property type="entry name" value="Bocavirus_NP1"/>
</dbReference>
<protein>
    <submittedName>
        <fullName evidence="3">Uncharacterized protein</fullName>
    </submittedName>
</protein>
<accession>A0A1W6LNV2</accession>
<keyword evidence="4" id="KW-1185">Reference proteome</keyword>
<dbReference type="RefSeq" id="WP_123807028.1">
    <property type="nucleotide sequence ID" value="NZ_CP021023.1"/>
</dbReference>
<evidence type="ECO:0000256" key="1">
    <source>
        <dbReference type="ARBA" id="ARBA00004147"/>
    </source>
</evidence>
<organism evidence="3 4">
    <name type="scientific">Sedimentisphaera salicampi</name>
    <dbReference type="NCBI Taxonomy" id="1941349"/>
    <lineage>
        <taxon>Bacteria</taxon>
        <taxon>Pseudomonadati</taxon>
        <taxon>Planctomycetota</taxon>
        <taxon>Phycisphaerae</taxon>
        <taxon>Sedimentisphaerales</taxon>
        <taxon>Sedimentisphaeraceae</taxon>
        <taxon>Sedimentisphaera</taxon>
    </lineage>
</organism>
<keyword evidence="2" id="KW-1133">Transmembrane helix</keyword>
<proteinExistence type="predicted"/>
<dbReference type="EMBL" id="CP021023">
    <property type="protein sequence ID" value="ARN57470.1"/>
    <property type="molecule type" value="Genomic_DNA"/>
</dbReference>